<dbReference type="GO" id="GO:0030425">
    <property type="term" value="C:dendrite"/>
    <property type="evidence" value="ECO:0007669"/>
    <property type="project" value="TreeGrafter"/>
</dbReference>
<dbReference type="InterPro" id="IPR028103">
    <property type="entry name" value="Spatacsin"/>
</dbReference>
<name>W8BC60_CERCA</name>
<dbReference type="GO" id="GO:0030424">
    <property type="term" value="C:axon"/>
    <property type="evidence" value="ECO:0007669"/>
    <property type="project" value="TreeGrafter"/>
</dbReference>
<dbReference type="EMBL" id="GAMC01019131">
    <property type="protein sequence ID" value="JAB87424.1"/>
    <property type="molecule type" value="mRNA"/>
</dbReference>
<evidence type="ECO:0000313" key="2">
    <source>
        <dbReference type="EMBL" id="JAB87424.1"/>
    </source>
</evidence>
<reference evidence="2" key="2">
    <citation type="journal article" date="2014" name="BMC Genomics">
        <title>A genomic perspective to assessing quality of mass-reared SIT flies used in Mediterranean fruit fly (Ceratitis capitata) eradication in California.</title>
        <authorList>
            <person name="Calla B."/>
            <person name="Hall B."/>
            <person name="Hou S."/>
            <person name="Geib S.M."/>
        </authorList>
    </citation>
    <scope>NUCLEOTIDE SEQUENCE</scope>
</reference>
<dbReference type="PANTHER" id="PTHR13650">
    <property type="entry name" value="SPATACSIN"/>
    <property type="match status" value="1"/>
</dbReference>
<dbReference type="Pfam" id="PF14649">
    <property type="entry name" value="Spatacsin_C"/>
    <property type="match status" value="1"/>
</dbReference>
<dbReference type="GO" id="GO:0007409">
    <property type="term" value="P:axonogenesis"/>
    <property type="evidence" value="ECO:0007669"/>
    <property type="project" value="TreeGrafter"/>
</dbReference>
<dbReference type="GO" id="GO:0008088">
    <property type="term" value="P:axo-dendritic transport"/>
    <property type="evidence" value="ECO:0007669"/>
    <property type="project" value="TreeGrafter"/>
</dbReference>
<evidence type="ECO:0000259" key="1">
    <source>
        <dbReference type="Pfam" id="PF14649"/>
    </source>
</evidence>
<proteinExistence type="evidence at transcript level"/>
<dbReference type="GO" id="GO:0005737">
    <property type="term" value="C:cytoplasm"/>
    <property type="evidence" value="ECO:0007669"/>
    <property type="project" value="TreeGrafter"/>
</dbReference>
<reference evidence="2" key="1">
    <citation type="submission" date="2013-07" db="EMBL/GenBank/DDBJ databases">
        <authorList>
            <person name="Geib S."/>
        </authorList>
    </citation>
    <scope>NUCLEOTIDE SEQUENCE</scope>
</reference>
<feature type="domain" description="Spatacsin C-terminal" evidence="1">
    <location>
        <begin position="1427"/>
        <end position="1816"/>
    </location>
</feature>
<dbReference type="GO" id="GO:0045202">
    <property type="term" value="C:synapse"/>
    <property type="evidence" value="ECO:0007669"/>
    <property type="project" value="TreeGrafter"/>
</dbReference>
<dbReference type="GO" id="GO:0048489">
    <property type="term" value="P:synaptic vesicle transport"/>
    <property type="evidence" value="ECO:0007669"/>
    <property type="project" value="TreeGrafter"/>
</dbReference>
<gene>
    <name evidence="2" type="primary">SPTCS</name>
</gene>
<organism evidence="2">
    <name type="scientific">Ceratitis capitata</name>
    <name type="common">Mediterranean fruit fly</name>
    <name type="synonym">Tephritis capitata</name>
    <dbReference type="NCBI Taxonomy" id="7213"/>
    <lineage>
        <taxon>Eukaryota</taxon>
        <taxon>Metazoa</taxon>
        <taxon>Ecdysozoa</taxon>
        <taxon>Arthropoda</taxon>
        <taxon>Hexapoda</taxon>
        <taxon>Insecta</taxon>
        <taxon>Pterygota</taxon>
        <taxon>Neoptera</taxon>
        <taxon>Endopterygota</taxon>
        <taxon>Diptera</taxon>
        <taxon>Brachycera</taxon>
        <taxon>Muscomorpha</taxon>
        <taxon>Tephritoidea</taxon>
        <taxon>Tephritidae</taxon>
        <taxon>Ceratitis</taxon>
        <taxon>Ceratitis</taxon>
    </lineage>
</organism>
<dbReference type="OrthoDB" id="2018754at2759"/>
<accession>W8BC60</accession>
<dbReference type="GO" id="GO:0007268">
    <property type="term" value="P:chemical synaptic transmission"/>
    <property type="evidence" value="ECO:0007669"/>
    <property type="project" value="TreeGrafter"/>
</dbReference>
<dbReference type="PANTHER" id="PTHR13650:SF0">
    <property type="entry name" value="SPATACSIN"/>
    <property type="match status" value="1"/>
</dbReference>
<dbReference type="InterPro" id="IPR028107">
    <property type="entry name" value="Spatacsin_C_dom"/>
</dbReference>
<protein>
    <submittedName>
        <fullName evidence="2">Spatacsin</fullName>
    </submittedName>
</protein>
<sequence>MSASVKRDKLFKSWTGISEVALIKEVATKGENIDLCIEYWARKRKLPLPEYELFFQDVVQTYVQRLLTERLVCKAEMVLNNVKRDVKSFYYQFACECDDEELRELVMDHLQKKDPQNYESDLLELQFYWDLLQQLQASPDLLAKCKVQLRRVNIETLVHCNESYLNKLLAELYFLSLNPSLLKRLNKYDMWSYLVEEAKFGQLVRWCTLAGQPTQIEYTELDLLYCGWEVEAEMFELALKALEMPNETLRNCFASAGYFFGDEREDVAIVIRRLCTTESLERNRELLEKLPLGHFLLNRGLHTLLLRDFVKTRELEEMIEEFPDDEELLKFLVALKENKTDDLEEFEKVFQATKVYLEHQGIDFNNAQPLVTLFDFLSNEPSVANLNCYLHTTALQNIPYLKTLSIRNPVHNSESNITTGSDNCNNGNGKYIPTPYDFLRKFKQIDMKEVSKELQVDSLASFSNEKLCAKFGRKYKLNFLHYLKQQRSCYAVYYFVMDHLQQYGQLTKGHLFRACETVTEFALQHANNMELAAHCTAFIEMLGYDSQYLRNYLKLCRLLEYEEDEANEVVVNTPIKNFTQLLARVESLLLQRIVKEPAKFPLVDYQALMRIVVCSGQRQWPMKVMQHYACDDDWWRLLVLMQYFDVPLSQLQILIGHFESRAMGEHLLRSFLCEVPPQSKRHASFSRQKKKPVRKGEAKTVTTSSETITSITSACNDPNNAVFRTAPSQQRLHFLPDACGRLDLFAIVLLSSTAVNEQYVNSTTKFLELMQDQRTQATSWNLLRNCVKYRLPVLAVLAATVYHVNVEWQWLVWLAVATNQWTEVLKLSTMDMEKVSWLLLDTAVRQGDVCLLLRSFRIFFKENPFAHLCRFLQRTQRKRCFDDEDVHSLRLFLLAWSNDSITMPFCATLPRNELMHRSIRLLLVHLQHNFDSTLEQQKLINCMCRSDMSDISVKMDFCRLQAIFEALQTRPGWAEYYKIDFEQLAEENNQVYEGLLEELRAKGEYDVAVRLATLLQQPISDIVYTKWITKLDLTGSADDEAPYAESAFQLYEEEISEHSLPPELLVNFYLYAAGRLSNPCARKYQLLKRALTVIKQHHLFPNESFDRDQIEYEMIICYLQLDDEVGAEMGIYHSEYFEQIMLNERCVLYKSFLELKELAGIEDLNVSIKHPLTRQMEARLEAQLNLLLDKGDIVEALRLQELFECRPIDLRFVVFCMALAEGVTTIFSMSSEERQMLRDIEISSFAKFNKRTLDSGLLTREGQNSPSKASSDLTDSCSTFEFEEIPSKEKRETLETIQGIASKLTYGVSIGRRIVMVYRAAMYLDKEYLDVLRTKDTTVLLQSVSEEGCLHRLLVVSDILTSSHMTTQEIAELLALELATAIVRPRFYIFTTDQQAKNAIKNTPVWGYNIDRDLHLFLELVPNTTKLGNCLLEYCDALKAYRKFQDNKPYEHNNVFERLAEIIRRYGLPTNSSGNQMPTSIPPITTATNAGSMLPPAQVLSHKKQNIIYVELLIKAHQCYVHECSMEGIANVLNRAKALNTVLTNAKSWSLIVRMLSGIGRYREMFYCFDSLLKNEQFESLLGQFDEEKTIGLRQAIITYLREYCPNNGREYLKLTALHFLMYQELAEMWEQDAQAVLAKVINQSAVSTALLPEKMSMANLTSANPTKTFIPKLRCTPELSLLLQQAMEYYTHATENYLLDNKLLLAQRVASLAEMLAVQIDLANKAVSDRSAPEPHLCVCVVNVQTRDEFRELINAELSVPQSLILSRAYGYDINWSEVLLSQYVILGHANYLQEYLQHMQINDNIIENTVKGFQLYAQHHRISTRMDEHLSQLVTLIKSVTLKYKLASLLSLKAIVMSLINDQTSHYLRDTDFGRNENCNLNDM</sequence>